<dbReference type="EMBL" id="PQIB02000017">
    <property type="protein sequence ID" value="RLM57922.1"/>
    <property type="molecule type" value="Genomic_DNA"/>
</dbReference>
<gene>
    <name evidence="1" type="ORF">C2845_PM18G12020</name>
</gene>
<proteinExistence type="predicted"/>
<evidence type="ECO:0000313" key="2">
    <source>
        <dbReference type="Proteomes" id="UP000275267"/>
    </source>
</evidence>
<evidence type="ECO:0000313" key="1">
    <source>
        <dbReference type="EMBL" id="RLM57922.1"/>
    </source>
</evidence>
<protein>
    <submittedName>
        <fullName evidence="1">Uncharacterized protein</fullName>
    </submittedName>
</protein>
<accession>A0A3L6PIG4</accession>
<keyword evidence="2" id="KW-1185">Reference proteome</keyword>
<dbReference type="Proteomes" id="UP000275267">
    <property type="component" value="Unassembled WGS sequence"/>
</dbReference>
<name>A0A3L6PIG4_PANMI</name>
<sequence length="79" mass="8555">MEAKLSSDVRKILMVAVTMIVLLFPTGEAVKYGMRQAQCCRSSPIATHGARGSAIPREASVLSRVTSTVAAGRYHHLRN</sequence>
<organism evidence="1 2">
    <name type="scientific">Panicum miliaceum</name>
    <name type="common">Proso millet</name>
    <name type="synonym">Broomcorn millet</name>
    <dbReference type="NCBI Taxonomy" id="4540"/>
    <lineage>
        <taxon>Eukaryota</taxon>
        <taxon>Viridiplantae</taxon>
        <taxon>Streptophyta</taxon>
        <taxon>Embryophyta</taxon>
        <taxon>Tracheophyta</taxon>
        <taxon>Spermatophyta</taxon>
        <taxon>Magnoliopsida</taxon>
        <taxon>Liliopsida</taxon>
        <taxon>Poales</taxon>
        <taxon>Poaceae</taxon>
        <taxon>PACMAD clade</taxon>
        <taxon>Panicoideae</taxon>
        <taxon>Panicodae</taxon>
        <taxon>Paniceae</taxon>
        <taxon>Panicinae</taxon>
        <taxon>Panicum</taxon>
        <taxon>Panicum sect. Panicum</taxon>
    </lineage>
</organism>
<reference evidence="2" key="1">
    <citation type="journal article" date="2019" name="Nat. Commun.">
        <title>The genome of broomcorn millet.</title>
        <authorList>
            <person name="Zou C."/>
            <person name="Miki D."/>
            <person name="Li D."/>
            <person name="Tang Q."/>
            <person name="Xiao L."/>
            <person name="Rajput S."/>
            <person name="Deng P."/>
            <person name="Jia W."/>
            <person name="Huang R."/>
            <person name="Zhang M."/>
            <person name="Sun Y."/>
            <person name="Hu J."/>
            <person name="Fu X."/>
            <person name="Schnable P.S."/>
            <person name="Li F."/>
            <person name="Zhang H."/>
            <person name="Feng B."/>
            <person name="Zhu X."/>
            <person name="Liu R."/>
            <person name="Schnable J.C."/>
            <person name="Zhu J.-K."/>
            <person name="Zhang H."/>
        </authorList>
    </citation>
    <scope>NUCLEOTIDE SEQUENCE [LARGE SCALE GENOMIC DNA]</scope>
</reference>
<comment type="caution">
    <text evidence="1">The sequence shown here is derived from an EMBL/GenBank/DDBJ whole genome shotgun (WGS) entry which is preliminary data.</text>
</comment>
<dbReference type="AlphaFoldDB" id="A0A3L6PIG4"/>